<organism evidence="1 2">
    <name type="scientific">Vespula squamosa</name>
    <name type="common">Southern yellow jacket</name>
    <name type="synonym">Wasp</name>
    <dbReference type="NCBI Taxonomy" id="30214"/>
    <lineage>
        <taxon>Eukaryota</taxon>
        <taxon>Metazoa</taxon>
        <taxon>Ecdysozoa</taxon>
        <taxon>Arthropoda</taxon>
        <taxon>Hexapoda</taxon>
        <taxon>Insecta</taxon>
        <taxon>Pterygota</taxon>
        <taxon>Neoptera</taxon>
        <taxon>Endopterygota</taxon>
        <taxon>Hymenoptera</taxon>
        <taxon>Apocrita</taxon>
        <taxon>Aculeata</taxon>
        <taxon>Vespoidea</taxon>
        <taxon>Vespidae</taxon>
        <taxon>Vespinae</taxon>
        <taxon>Vespula</taxon>
    </lineage>
</organism>
<proteinExistence type="predicted"/>
<evidence type="ECO:0000313" key="2">
    <source>
        <dbReference type="Proteomes" id="UP001607302"/>
    </source>
</evidence>
<name>A0ABD2ABX4_VESSQ</name>
<dbReference type="Proteomes" id="UP001607302">
    <property type="component" value="Unassembled WGS sequence"/>
</dbReference>
<protein>
    <submittedName>
        <fullName evidence="1">Uncharacterized protein</fullName>
    </submittedName>
</protein>
<evidence type="ECO:0000313" key="1">
    <source>
        <dbReference type="EMBL" id="KAL2718118.1"/>
    </source>
</evidence>
<comment type="caution">
    <text evidence="1">The sequence shown here is derived from an EMBL/GenBank/DDBJ whole genome shotgun (WGS) entry which is preliminary data.</text>
</comment>
<keyword evidence="2" id="KW-1185">Reference proteome</keyword>
<sequence>MFRRPSRDSFDGLKVYFEIIDSSRLYERHRIYRYEEKEKEGKEGRKGGREGLLVFECPDIPRSSHKSRVTRRSRLPRQKSTSLRYGLHLITISKA</sequence>
<accession>A0ABD2ABX4</accession>
<dbReference type="AlphaFoldDB" id="A0ABD2ABX4"/>
<reference evidence="1 2" key="1">
    <citation type="journal article" date="2024" name="Ann. Entomol. Soc. Am.">
        <title>Genomic analyses of the southern and eastern yellowjacket wasps (Hymenoptera: Vespidae) reveal evolutionary signatures of social life.</title>
        <authorList>
            <person name="Catto M.A."/>
            <person name="Caine P.B."/>
            <person name="Orr S.E."/>
            <person name="Hunt B.G."/>
            <person name="Goodisman M.A.D."/>
        </authorList>
    </citation>
    <scope>NUCLEOTIDE SEQUENCE [LARGE SCALE GENOMIC DNA]</scope>
    <source>
        <strain evidence="1">233</strain>
        <tissue evidence="1">Head and thorax</tissue>
    </source>
</reference>
<gene>
    <name evidence="1" type="ORF">V1478_011994</name>
</gene>
<dbReference type="EMBL" id="JAUDFV010000152">
    <property type="protein sequence ID" value="KAL2718118.1"/>
    <property type="molecule type" value="Genomic_DNA"/>
</dbReference>